<accession>E0NRZ4</accession>
<dbReference type="Pfam" id="PF07610">
    <property type="entry name" value="DUF1573"/>
    <property type="match status" value="1"/>
</dbReference>
<dbReference type="Pfam" id="PF22544">
    <property type="entry name" value="HYDIN_VesB_CFA65-like_Ig"/>
    <property type="match status" value="1"/>
</dbReference>
<dbReference type="eggNOG" id="ENOG502Z9VK">
    <property type="taxonomic scope" value="Bacteria"/>
</dbReference>
<dbReference type="HOGENOM" id="CLU_051681_0_0_10"/>
<reference evidence="7" key="1">
    <citation type="submission" date="2010-07" db="EMBL/GenBank/DDBJ databases">
        <authorList>
            <person name="Muzny D."/>
            <person name="Qin X."/>
            <person name="Deng J."/>
            <person name="Jiang H."/>
            <person name="Liu Y."/>
            <person name="Qu J."/>
            <person name="Song X.-Z."/>
            <person name="Zhang L."/>
            <person name="Thornton R."/>
            <person name="Coyle M."/>
            <person name="Francisco L."/>
            <person name="Jackson L."/>
            <person name="Javaid M."/>
            <person name="Korchina V."/>
            <person name="Kovar C."/>
            <person name="Mata R."/>
            <person name="Mathew T."/>
            <person name="Ngo R."/>
            <person name="Nguyen L."/>
            <person name="Nguyen N."/>
            <person name="Okwuonu G."/>
            <person name="Ongeri F."/>
            <person name="Pham C."/>
            <person name="Simmons D."/>
            <person name="Wilczek-Boney K."/>
            <person name="Hale W."/>
            <person name="Jakkamsetti A."/>
            <person name="Pham P."/>
            <person name="Ruth R."/>
            <person name="San Lucas F."/>
            <person name="Warren J."/>
            <person name="Zhang J."/>
            <person name="Zhao Z."/>
            <person name="Zhou C."/>
            <person name="Zhu D."/>
            <person name="Lee S."/>
            <person name="Bess C."/>
            <person name="Blankenburg K."/>
            <person name="Forbes L."/>
            <person name="Fu Q."/>
            <person name="Gubbala S."/>
            <person name="Hirani K."/>
            <person name="Jayaseelan J.C."/>
            <person name="Lara F."/>
            <person name="Munidasa M."/>
            <person name="Palculict T."/>
            <person name="Patil S."/>
            <person name="Pu L.-L."/>
            <person name="Saada N."/>
            <person name="Tang L."/>
            <person name="Weissenberger G."/>
            <person name="Zhu Y."/>
            <person name="Hemphill L."/>
            <person name="Shang Y."/>
            <person name="Youmans B."/>
            <person name="Ayvaz T."/>
            <person name="Ross M."/>
            <person name="Santibanez J."/>
            <person name="Aqrawi P."/>
            <person name="Gross S."/>
            <person name="Joshi V."/>
            <person name="Fowler G."/>
            <person name="Nazareth L."/>
            <person name="Reid J."/>
            <person name="Worley K."/>
            <person name="Petrosino J."/>
            <person name="Highlander S."/>
            <person name="Gibbs R."/>
        </authorList>
    </citation>
    <scope>NUCLEOTIDE SEQUENCE [LARGE SCALE GENOMIC DNA]</scope>
    <source>
        <strain evidence="7">DSM 16973</strain>
    </source>
</reference>
<evidence type="ECO:0000256" key="3">
    <source>
        <dbReference type="ARBA" id="ARBA00022490"/>
    </source>
</evidence>
<evidence type="ECO:0000256" key="5">
    <source>
        <dbReference type="ARBA" id="ARBA00023273"/>
    </source>
</evidence>
<dbReference type="RefSeq" id="WP_006948848.1">
    <property type="nucleotide sequence ID" value="NZ_BAJI01000045.1"/>
</dbReference>
<keyword evidence="8" id="KW-1185">Reference proteome</keyword>
<dbReference type="Gene3D" id="2.60.40.10">
    <property type="entry name" value="Immunoglobulins"/>
    <property type="match status" value="2"/>
</dbReference>
<protein>
    <recommendedName>
        <fullName evidence="6">HYDIN/VesB/CFA65-like Ig-like domain-containing protein</fullName>
    </recommendedName>
</protein>
<comment type="subcellular location">
    <subcellularLocation>
        <location evidence="1">Cell projection</location>
        <location evidence="1">Cilium</location>
    </subcellularLocation>
    <subcellularLocation>
        <location evidence="2">Cytoplasm</location>
    </subcellularLocation>
</comment>
<sequence length="356" mass="39329">MKLDKRSTFSLFLLLIAWTVSAQKIVVKSDVIDCGQVLYRTPVTLSFSLKNKWYRELHFTRAETSSSAVSVECPPVVVGDDDDFTVNVTYDAKQMGRFEKAVYLYHNLSDEPLKLIIKGIVVGELTAFEGDYPFRLGNIKADMNNIEFDNVNKGDMPMQEIHIMNASSKTVQPVAMHLPEYIKAEVSPSMLSPGHAGVVRITLDSHLLYSMGLTQTSIYLGEYPGDRVSSAKEISISTVLLPSFTDMTEAQRAFPPKIQLSSDSLNLGGLSGKGKGKGEIMITNTGKSCLDITNIQMFTTGMTVSLSRARIEPDESAELKISVDAKQLKSARSKPRVLMITNDPAHPKVTIWVNIN</sequence>
<name>E0NRZ4_9BACT</name>
<dbReference type="Proteomes" id="UP000004394">
    <property type="component" value="Unassembled WGS sequence"/>
</dbReference>
<comment type="caution">
    <text evidence="7">The sequence shown here is derived from an EMBL/GenBank/DDBJ whole genome shotgun (WGS) entry which is preliminary data.</text>
</comment>
<organism evidence="7 8">
    <name type="scientific">Hoylesella marshii DSM 16973 = JCM 13450</name>
    <dbReference type="NCBI Taxonomy" id="862515"/>
    <lineage>
        <taxon>Bacteria</taxon>
        <taxon>Pseudomonadati</taxon>
        <taxon>Bacteroidota</taxon>
        <taxon>Bacteroidia</taxon>
        <taxon>Bacteroidales</taxon>
        <taxon>Prevotellaceae</taxon>
        <taxon>Hoylesella</taxon>
    </lineage>
</organism>
<dbReference type="OrthoDB" id="1466304at2"/>
<keyword evidence="4" id="KW-0969">Cilium</keyword>
<dbReference type="InterPro" id="IPR011467">
    <property type="entry name" value="DUF1573"/>
</dbReference>
<proteinExistence type="predicted"/>
<evidence type="ECO:0000259" key="6">
    <source>
        <dbReference type="Pfam" id="PF22544"/>
    </source>
</evidence>
<evidence type="ECO:0000256" key="4">
    <source>
        <dbReference type="ARBA" id="ARBA00023069"/>
    </source>
</evidence>
<dbReference type="PANTHER" id="PTHR37833">
    <property type="entry name" value="LIPOPROTEIN-RELATED"/>
    <property type="match status" value="1"/>
</dbReference>
<gene>
    <name evidence="7" type="ORF">HMPREF0658_0945</name>
</gene>
<keyword evidence="5" id="KW-0966">Cell projection</keyword>
<evidence type="ECO:0000313" key="7">
    <source>
        <dbReference type="EMBL" id="EFM02116.1"/>
    </source>
</evidence>
<dbReference type="EMBL" id="AEEI01000030">
    <property type="protein sequence ID" value="EFM02116.1"/>
    <property type="molecule type" value="Genomic_DNA"/>
</dbReference>
<dbReference type="GO" id="GO:0005737">
    <property type="term" value="C:cytoplasm"/>
    <property type="evidence" value="ECO:0007669"/>
    <property type="project" value="UniProtKB-SubCell"/>
</dbReference>
<feature type="domain" description="HYDIN/VesB/CFA65-like Ig-like" evidence="6">
    <location>
        <begin position="256"/>
        <end position="351"/>
    </location>
</feature>
<evidence type="ECO:0000256" key="2">
    <source>
        <dbReference type="ARBA" id="ARBA00004496"/>
    </source>
</evidence>
<dbReference type="InterPro" id="IPR053879">
    <property type="entry name" value="HYDIN_VesB_CFA65-like_Ig"/>
</dbReference>
<dbReference type="InterPro" id="IPR013783">
    <property type="entry name" value="Ig-like_fold"/>
</dbReference>
<dbReference type="BioCyc" id="PMAR862515-HMP:GMOO-960-MONOMER"/>
<evidence type="ECO:0000313" key="8">
    <source>
        <dbReference type="Proteomes" id="UP000004394"/>
    </source>
</evidence>
<dbReference type="PANTHER" id="PTHR37833:SF1">
    <property type="entry name" value="SIGNAL PEPTIDE PROTEIN"/>
    <property type="match status" value="1"/>
</dbReference>
<dbReference type="AlphaFoldDB" id="E0NRZ4"/>
<keyword evidence="3" id="KW-0963">Cytoplasm</keyword>
<dbReference type="STRING" id="862515.HMPREF0658_0945"/>
<evidence type="ECO:0000256" key="1">
    <source>
        <dbReference type="ARBA" id="ARBA00004138"/>
    </source>
</evidence>